<dbReference type="InterPro" id="IPR005829">
    <property type="entry name" value="Sugar_transporter_CS"/>
</dbReference>
<sequence>MSAQRLTADQRNSFIAALLGWTMDAFDYFLVVLVYADIAKTFHHSKTEVAFLTTATLVMRPVGALLFGLWADRVGRRLPLMVDVTFYSVVGFLCAFAPNFTVLVILRLLYGIGMGGEWGLGAALAMEKVPVQRRGFFSGLLQEGYAFGYLLATVASLVVMNWLGLSWRWLFGLSIIPALVSLIIRYRVKESEVWEAVQDRMRLTHTRIRDVLADPAIVRRFIYLVLLMTAFNWMSHGTQDVYPTFLSAGAGLSPATTKSIVVIYNIGAIVGGLTFGTLSQRLGRRYTVVFCAVLGLPIVPLFAYSRTAAMLCLGAFLMQVVVQGAWGVIPAHLTEMSPDAIRGFYPGVTYQLGNLLAAFNLPIQERLADSHGYPFALAATIVPVLIVVALLTAVGRDATGIRFGTERTARSVGAVN</sequence>
<evidence type="ECO:0000256" key="5">
    <source>
        <dbReference type="ARBA" id="ARBA00023136"/>
    </source>
</evidence>
<dbReference type="Proteomes" id="UP000230971">
    <property type="component" value="Unassembled WGS sequence"/>
</dbReference>
<evidence type="ECO:0000259" key="7">
    <source>
        <dbReference type="PROSITE" id="PS50850"/>
    </source>
</evidence>
<dbReference type="NCBIfam" id="TIGR00891">
    <property type="entry name" value="2A0112"/>
    <property type="match status" value="1"/>
</dbReference>
<dbReference type="InterPro" id="IPR004742">
    <property type="entry name" value="SA_transporter"/>
</dbReference>
<feature type="transmembrane region" description="Helical" evidence="6">
    <location>
        <begin position="50"/>
        <end position="71"/>
    </location>
</feature>
<dbReference type="SUPFAM" id="SSF103473">
    <property type="entry name" value="MFS general substrate transporter"/>
    <property type="match status" value="1"/>
</dbReference>
<dbReference type="OrthoDB" id="8953821at2"/>
<feature type="transmembrane region" description="Helical" evidence="6">
    <location>
        <begin position="343"/>
        <end position="363"/>
    </location>
</feature>
<dbReference type="Pfam" id="PF00083">
    <property type="entry name" value="Sugar_tr"/>
    <property type="match status" value="1"/>
</dbReference>
<evidence type="ECO:0000256" key="1">
    <source>
        <dbReference type="ARBA" id="ARBA00004651"/>
    </source>
</evidence>
<dbReference type="GO" id="GO:0005886">
    <property type="term" value="C:plasma membrane"/>
    <property type="evidence" value="ECO:0007669"/>
    <property type="project" value="UniProtKB-SubCell"/>
</dbReference>
<keyword evidence="3 6" id="KW-0812">Transmembrane</keyword>
<comment type="subcellular location">
    <subcellularLocation>
        <location evidence="1">Cell membrane</location>
        <topology evidence="1">Multi-pass membrane protein</topology>
    </subcellularLocation>
</comment>
<dbReference type="PANTHER" id="PTHR23508">
    <property type="entry name" value="CARBOXYLIC ACID TRANSPORTER PROTEIN HOMOLOG"/>
    <property type="match status" value="1"/>
</dbReference>
<evidence type="ECO:0000256" key="3">
    <source>
        <dbReference type="ARBA" id="ARBA00022692"/>
    </source>
</evidence>
<evidence type="ECO:0000256" key="4">
    <source>
        <dbReference type="ARBA" id="ARBA00022989"/>
    </source>
</evidence>
<keyword evidence="5 6" id="KW-0472">Membrane</keyword>
<dbReference type="InterPro" id="IPR011701">
    <property type="entry name" value="MFS"/>
</dbReference>
<evidence type="ECO:0000313" key="8">
    <source>
        <dbReference type="EMBL" id="PIB80782.1"/>
    </source>
</evidence>
<feature type="transmembrane region" description="Helical" evidence="6">
    <location>
        <begin position="285"/>
        <end position="302"/>
    </location>
</feature>
<gene>
    <name evidence="8" type="ORF">CQY23_00525</name>
</gene>
<dbReference type="InterPro" id="IPR020846">
    <property type="entry name" value="MFS_dom"/>
</dbReference>
<keyword evidence="4 6" id="KW-1133">Transmembrane helix</keyword>
<evidence type="ECO:0000313" key="9">
    <source>
        <dbReference type="Proteomes" id="UP000230971"/>
    </source>
</evidence>
<dbReference type="GO" id="GO:0015136">
    <property type="term" value="F:sialic acid transmembrane transporter activity"/>
    <property type="evidence" value="ECO:0007669"/>
    <property type="project" value="InterPro"/>
</dbReference>
<dbReference type="InterPro" id="IPR036259">
    <property type="entry name" value="MFS_trans_sf"/>
</dbReference>
<feature type="transmembrane region" description="Helical" evidence="6">
    <location>
        <begin position="255"/>
        <end position="278"/>
    </location>
</feature>
<protein>
    <submittedName>
        <fullName evidence="8">MFS transporter</fullName>
    </submittedName>
</protein>
<name>A0A2G5PR55_MYCCE</name>
<evidence type="ECO:0000256" key="6">
    <source>
        <dbReference type="SAM" id="Phobius"/>
    </source>
</evidence>
<feature type="transmembrane region" description="Helical" evidence="6">
    <location>
        <begin position="146"/>
        <end position="163"/>
    </location>
</feature>
<dbReference type="GO" id="GO:0046943">
    <property type="term" value="F:carboxylic acid transmembrane transporter activity"/>
    <property type="evidence" value="ECO:0007669"/>
    <property type="project" value="TreeGrafter"/>
</dbReference>
<comment type="caution">
    <text evidence="8">The sequence shown here is derived from an EMBL/GenBank/DDBJ whole genome shotgun (WGS) entry which is preliminary data.</text>
</comment>
<dbReference type="PROSITE" id="PS50850">
    <property type="entry name" value="MFS"/>
    <property type="match status" value="1"/>
</dbReference>
<accession>A0A2G5PR55</accession>
<dbReference type="PANTHER" id="PTHR23508:SF10">
    <property type="entry name" value="CARBOXYLIC ACID TRANSPORTER PROTEIN HOMOLOG"/>
    <property type="match status" value="1"/>
</dbReference>
<dbReference type="AlphaFoldDB" id="A0A2G5PR55"/>
<feature type="transmembrane region" description="Helical" evidence="6">
    <location>
        <begin position="308"/>
        <end position="331"/>
    </location>
</feature>
<evidence type="ECO:0000256" key="2">
    <source>
        <dbReference type="ARBA" id="ARBA00022448"/>
    </source>
</evidence>
<dbReference type="PROSITE" id="PS00217">
    <property type="entry name" value="SUGAR_TRANSPORT_2"/>
    <property type="match status" value="1"/>
</dbReference>
<proteinExistence type="predicted"/>
<dbReference type="InterPro" id="IPR005828">
    <property type="entry name" value="MFS_sugar_transport-like"/>
</dbReference>
<dbReference type="RefSeq" id="WP_099539457.1">
    <property type="nucleotide sequence ID" value="NZ_BBUN01000105.1"/>
</dbReference>
<organism evidence="8 9">
    <name type="scientific">Mycobacterium celatum</name>
    <dbReference type="NCBI Taxonomy" id="28045"/>
    <lineage>
        <taxon>Bacteria</taxon>
        <taxon>Bacillati</taxon>
        <taxon>Actinomycetota</taxon>
        <taxon>Actinomycetes</taxon>
        <taxon>Mycobacteriales</taxon>
        <taxon>Mycobacteriaceae</taxon>
        <taxon>Mycobacterium</taxon>
    </lineage>
</organism>
<dbReference type="EMBL" id="PDKV01000001">
    <property type="protein sequence ID" value="PIB80782.1"/>
    <property type="molecule type" value="Genomic_DNA"/>
</dbReference>
<feature type="domain" description="Major facilitator superfamily (MFS) profile" evidence="7">
    <location>
        <begin position="13"/>
        <end position="397"/>
    </location>
</feature>
<dbReference type="Gene3D" id="1.20.1250.20">
    <property type="entry name" value="MFS general substrate transporter like domains"/>
    <property type="match status" value="2"/>
</dbReference>
<dbReference type="CDD" id="cd17316">
    <property type="entry name" value="MFS_SV2_like"/>
    <property type="match status" value="1"/>
</dbReference>
<reference evidence="8 9" key="1">
    <citation type="journal article" date="2017" name="Infect. Genet. Evol.">
        <title>The new phylogeny of the genus Mycobacterium: The old and the news.</title>
        <authorList>
            <person name="Tortoli E."/>
            <person name="Fedrizzi T."/>
            <person name="Meehan C.J."/>
            <person name="Trovato A."/>
            <person name="Grottola A."/>
            <person name="Giacobazzi E."/>
            <person name="Serpini G.F."/>
            <person name="Tagliazucchi S."/>
            <person name="Fabio A."/>
            <person name="Bettua C."/>
            <person name="Bertorelli R."/>
            <person name="Frascaro F."/>
            <person name="De Sanctis V."/>
            <person name="Pecorari M."/>
            <person name="Jousson O."/>
            <person name="Segata N."/>
            <person name="Cirillo D.M."/>
        </authorList>
    </citation>
    <scope>NUCLEOTIDE SEQUENCE [LARGE SCALE GENOMIC DNA]</scope>
    <source>
        <strain evidence="8 9">NCTC 12882</strain>
    </source>
</reference>
<feature type="transmembrane region" description="Helical" evidence="6">
    <location>
        <begin position="217"/>
        <end position="235"/>
    </location>
</feature>
<feature type="transmembrane region" description="Helical" evidence="6">
    <location>
        <begin position="375"/>
        <end position="394"/>
    </location>
</feature>
<feature type="transmembrane region" description="Helical" evidence="6">
    <location>
        <begin position="12"/>
        <end position="38"/>
    </location>
</feature>
<feature type="transmembrane region" description="Helical" evidence="6">
    <location>
        <begin position="78"/>
        <end position="98"/>
    </location>
</feature>
<keyword evidence="2" id="KW-0813">Transport</keyword>
<dbReference type="Pfam" id="PF07690">
    <property type="entry name" value="MFS_1"/>
    <property type="match status" value="1"/>
</dbReference>